<dbReference type="Gene3D" id="1.20.1080.10">
    <property type="entry name" value="Glycerol uptake facilitator protein"/>
    <property type="match status" value="1"/>
</dbReference>
<evidence type="ECO:0000256" key="1">
    <source>
        <dbReference type="ARBA" id="ARBA00004141"/>
    </source>
</evidence>
<dbReference type="Pfam" id="PF00230">
    <property type="entry name" value="MIP"/>
    <property type="match status" value="1"/>
</dbReference>
<feature type="non-terminal residue" evidence="6">
    <location>
        <position position="1"/>
    </location>
</feature>
<accession>A0A7K9SJ64</accession>
<proteinExistence type="predicted"/>
<dbReference type="InterPro" id="IPR000425">
    <property type="entry name" value="MIP"/>
</dbReference>
<reference evidence="6 7" key="1">
    <citation type="submission" date="2019-09" db="EMBL/GenBank/DDBJ databases">
        <title>Bird 10,000 Genomes (B10K) Project - Family phase.</title>
        <authorList>
            <person name="Zhang G."/>
        </authorList>
    </citation>
    <scope>NUCLEOTIDE SEQUENCE [LARGE SCALE GENOMIC DNA]</scope>
    <source>
        <strain evidence="6">B10K-DU-001-62</strain>
        <tissue evidence="6">Muscle</tissue>
    </source>
</reference>
<dbReference type="Proteomes" id="UP000566440">
    <property type="component" value="Unassembled WGS sequence"/>
</dbReference>
<gene>
    <name evidence="6" type="primary">Aqp8</name>
    <name evidence="6" type="ORF">GALDEA_R14045</name>
</gene>
<protein>
    <submittedName>
        <fullName evidence="6">AQP8 protein</fullName>
    </submittedName>
</protein>
<feature type="transmembrane region" description="Helical" evidence="5">
    <location>
        <begin position="15"/>
        <end position="38"/>
    </location>
</feature>
<sequence length="67" mass="7219">DVEPKPSRPHWYEQYLQPCVAELLGTAIFVFVGCLSVIMEEEGIGILQAALVHGLATALLVAILGEV</sequence>
<feature type="non-terminal residue" evidence="6">
    <location>
        <position position="67"/>
    </location>
</feature>
<evidence type="ECO:0000256" key="3">
    <source>
        <dbReference type="ARBA" id="ARBA00022989"/>
    </source>
</evidence>
<evidence type="ECO:0000256" key="5">
    <source>
        <dbReference type="SAM" id="Phobius"/>
    </source>
</evidence>
<comment type="caution">
    <text evidence="6">The sequence shown here is derived from an EMBL/GenBank/DDBJ whole genome shotgun (WGS) entry which is preliminary data.</text>
</comment>
<evidence type="ECO:0000256" key="2">
    <source>
        <dbReference type="ARBA" id="ARBA00022692"/>
    </source>
</evidence>
<evidence type="ECO:0000313" key="6">
    <source>
        <dbReference type="EMBL" id="NXI35898.1"/>
    </source>
</evidence>
<dbReference type="GO" id="GO:0016020">
    <property type="term" value="C:membrane"/>
    <property type="evidence" value="ECO:0007669"/>
    <property type="project" value="UniProtKB-SubCell"/>
</dbReference>
<keyword evidence="4 5" id="KW-0472">Membrane</keyword>
<keyword evidence="7" id="KW-1185">Reference proteome</keyword>
<evidence type="ECO:0000256" key="4">
    <source>
        <dbReference type="ARBA" id="ARBA00023136"/>
    </source>
</evidence>
<evidence type="ECO:0000313" key="7">
    <source>
        <dbReference type="Proteomes" id="UP000566440"/>
    </source>
</evidence>
<comment type="subcellular location">
    <subcellularLocation>
        <location evidence="1">Membrane</location>
        <topology evidence="1">Multi-pass membrane protein</topology>
    </subcellularLocation>
</comment>
<dbReference type="OrthoDB" id="3222at2759"/>
<name>A0A7K9SJ64_9PICI</name>
<feature type="transmembrane region" description="Helical" evidence="5">
    <location>
        <begin position="45"/>
        <end position="65"/>
    </location>
</feature>
<keyword evidence="3 5" id="KW-1133">Transmembrane helix</keyword>
<dbReference type="SUPFAM" id="SSF81338">
    <property type="entry name" value="Aquaporin-like"/>
    <property type="match status" value="1"/>
</dbReference>
<keyword evidence="2 5" id="KW-0812">Transmembrane</keyword>
<dbReference type="AlphaFoldDB" id="A0A7K9SJ64"/>
<dbReference type="InterPro" id="IPR023271">
    <property type="entry name" value="Aquaporin-like"/>
</dbReference>
<dbReference type="GO" id="GO:0015267">
    <property type="term" value="F:channel activity"/>
    <property type="evidence" value="ECO:0007669"/>
    <property type="project" value="InterPro"/>
</dbReference>
<organism evidence="6 7">
    <name type="scientific">Galbula dea</name>
    <dbReference type="NCBI Taxonomy" id="1109041"/>
    <lineage>
        <taxon>Eukaryota</taxon>
        <taxon>Metazoa</taxon>
        <taxon>Chordata</taxon>
        <taxon>Craniata</taxon>
        <taxon>Vertebrata</taxon>
        <taxon>Euteleostomi</taxon>
        <taxon>Archelosauria</taxon>
        <taxon>Archosauria</taxon>
        <taxon>Dinosauria</taxon>
        <taxon>Saurischia</taxon>
        <taxon>Theropoda</taxon>
        <taxon>Coelurosauria</taxon>
        <taxon>Aves</taxon>
        <taxon>Neognathae</taxon>
        <taxon>Neoaves</taxon>
        <taxon>Telluraves</taxon>
        <taxon>Coraciimorphae</taxon>
        <taxon>Piciformes</taxon>
        <taxon>Galbulidae</taxon>
        <taxon>Galbula</taxon>
    </lineage>
</organism>
<dbReference type="EMBL" id="VWZX01001334">
    <property type="protein sequence ID" value="NXI35898.1"/>
    <property type="molecule type" value="Genomic_DNA"/>
</dbReference>